<keyword evidence="3" id="KW-1185">Reference proteome</keyword>
<evidence type="ECO:0000256" key="1">
    <source>
        <dbReference type="SAM" id="MobiDB-lite"/>
    </source>
</evidence>
<dbReference type="EMBL" id="CACTIH010005811">
    <property type="protein sequence ID" value="CAA3002149.1"/>
    <property type="molecule type" value="Genomic_DNA"/>
</dbReference>
<organism evidence="2 3">
    <name type="scientific">Olea europaea subsp. europaea</name>
    <dbReference type="NCBI Taxonomy" id="158383"/>
    <lineage>
        <taxon>Eukaryota</taxon>
        <taxon>Viridiplantae</taxon>
        <taxon>Streptophyta</taxon>
        <taxon>Embryophyta</taxon>
        <taxon>Tracheophyta</taxon>
        <taxon>Spermatophyta</taxon>
        <taxon>Magnoliopsida</taxon>
        <taxon>eudicotyledons</taxon>
        <taxon>Gunneridae</taxon>
        <taxon>Pentapetalae</taxon>
        <taxon>asterids</taxon>
        <taxon>lamiids</taxon>
        <taxon>Lamiales</taxon>
        <taxon>Oleaceae</taxon>
        <taxon>Oleeae</taxon>
        <taxon>Olea</taxon>
    </lineage>
</organism>
<feature type="region of interest" description="Disordered" evidence="1">
    <location>
        <begin position="49"/>
        <end position="69"/>
    </location>
</feature>
<proteinExistence type="predicted"/>
<dbReference type="Proteomes" id="UP000594638">
    <property type="component" value="Unassembled WGS sequence"/>
</dbReference>
<reference evidence="2 3" key="1">
    <citation type="submission" date="2019-12" db="EMBL/GenBank/DDBJ databases">
        <authorList>
            <person name="Alioto T."/>
            <person name="Alioto T."/>
            <person name="Gomez Garrido J."/>
        </authorList>
    </citation>
    <scope>NUCLEOTIDE SEQUENCE [LARGE SCALE GENOMIC DNA]</scope>
</reference>
<feature type="non-terminal residue" evidence="2">
    <location>
        <position position="69"/>
    </location>
</feature>
<evidence type="ECO:0000313" key="2">
    <source>
        <dbReference type="EMBL" id="CAA3002149.1"/>
    </source>
</evidence>
<evidence type="ECO:0000313" key="3">
    <source>
        <dbReference type="Proteomes" id="UP000594638"/>
    </source>
</evidence>
<dbReference type="AlphaFoldDB" id="A0A8S0TF43"/>
<comment type="caution">
    <text evidence="2">The sequence shown here is derived from an EMBL/GenBank/DDBJ whole genome shotgun (WGS) entry which is preliminary data.</text>
</comment>
<protein>
    <submittedName>
        <fullName evidence="2">Uncharacterized protein</fullName>
    </submittedName>
</protein>
<dbReference type="Gramene" id="OE9A059065T1">
    <property type="protein sequence ID" value="OE9A059065C1"/>
    <property type="gene ID" value="OE9A059065"/>
</dbReference>
<accession>A0A8S0TF43</accession>
<sequence length="69" mass="7127">MAYDEAAFLRGTNTPQAATAYAIDKAALAYEKAATAHDQAAFLLRGTNTSPPILASTNGTPRKSSNLGA</sequence>
<name>A0A8S0TF43_OLEEU</name>
<gene>
    <name evidence="2" type="ORF">OLEA9_A059065</name>
</gene>